<gene>
    <name evidence="3" type="ORF">DT076_08025</name>
</gene>
<comment type="caution">
    <text evidence="3">The sequence shown here is derived from an EMBL/GenBank/DDBJ whole genome shotgun (WGS) entry which is preliminary data.</text>
</comment>
<dbReference type="EMBL" id="QOUI01000004">
    <property type="protein sequence ID" value="RCK69950.1"/>
    <property type="molecule type" value="Genomic_DNA"/>
</dbReference>
<keyword evidence="4" id="KW-1185">Reference proteome</keyword>
<reference evidence="3 4" key="1">
    <citation type="submission" date="2018-07" db="EMBL/GenBank/DDBJ databases">
        <title>Desertimonas flava gen. nov. sp. nov.</title>
        <authorList>
            <person name="Liu S."/>
        </authorList>
    </citation>
    <scope>NUCLEOTIDE SEQUENCE [LARGE SCALE GENOMIC DNA]</scope>
    <source>
        <strain evidence="3 4">16Sb5-5</strain>
    </source>
</reference>
<keyword evidence="2" id="KW-0732">Signal</keyword>
<evidence type="ECO:0000256" key="1">
    <source>
        <dbReference type="SAM" id="MobiDB-lite"/>
    </source>
</evidence>
<sequence length="252" mass="25755">MRRRLAALAVLPLLASVAACSQQPPTSGEPPAEGPGTPSASPAVPSQEELQAQLLTADLLPTEGWSEAASAKPVIPIDSGDPCTGDPTALDQAATAGSAPAPIASAAFTRSYERSDSGPKEDTETVIEILGFAPGVAEVVAQQREAWSGCTGEPVDLGPYQPDVSAEPVEVEAGVSAPACVRVVQGAGGATAVEYFGHYCLVELSGERVLSLYVEAATDPAEETPDGERPTLAPEVEENFRSYLDAAVTAAG</sequence>
<organism evidence="3 4">
    <name type="scientific">Desertihabitans brevis</name>
    <dbReference type="NCBI Taxonomy" id="2268447"/>
    <lineage>
        <taxon>Bacteria</taxon>
        <taxon>Bacillati</taxon>
        <taxon>Actinomycetota</taxon>
        <taxon>Actinomycetes</taxon>
        <taxon>Propionibacteriales</taxon>
        <taxon>Propionibacteriaceae</taxon>
        <taxon>Desertihabitans</taxon>
    </lineage>
</organism>
<evidence type="ECO:0008006" key="5">
    <source>
        <dbReference type="Google" id="ProtNLM"/>
    </source>
</evidence>
<evidence type="ECO:0000313" key="4">
    <source>
        <dbReference type="Proteomes" id="UP000252770"/>
    </source>
</evidence>
<protein>
    <recommendedName>
        <fullName evidence="5">DUF3558 domain-containing protein</fullName>
    </recommendedName>
</protein>
<accession>A0A367YVX2</accession>
<feature type="region of interest" description="Disordered" evidence="1">
    <location>
        <begin position="20"/>
        <end position="48"/>
    </location>
</feature>
<dbReference type="AlphaFoldDB" id="A0A367YVX2"/>
<name>A0A367YVX2_9ACTN</name>
<feature type="region of interest" description="Disordered" evidence="1">
    <location>
        <begin position="70"/>
        <end position="101"/>
    </location>
</feature>
<dbReference type="RefSeq" id="WP_114126136.1">
    <property type="nucleotide sequence ID" value="NZ_QOUI01000004.1"/>
</dbReference>
<proteinExistence type="predicted"/>
<feature type="signal peptide" evidence="2">
    <location>
        <begin position="1"/>
        <end position="21"/>
    </location>
</feature>
<dbReference type="PROSITE" id="PS51257">
    <property type="entry name" value="PROKAR_LIPOPROTEIN"/>
    <property type="match status" value="1"/>
</dbReference>
<evidence type="ECO:0000313" key="3">
    <source>
        <dbReference type="EMBL" id="RCK69950.1"/>
    </source>
</evidence>
<feature type="chain" id="PRO_5038840381" description="DUF3558 domain-containing protein" evidence="2">
    <location>
        <begin position="22"/>
        <end position="252"/>
    </location>
</feature>
<dbReference type="Proteomes" id="UP000252770">
    <property type="component" value="Unassembled WGS sequence"/>
</dbReference>
<evidence type="ECO:0000256" key="2">
    <source>
        <dbReference type="SAM" id="SignalP"/>
    </source>
</evidence>